<dbReference type="InterPro" id="IPR026866">
    <property type="entry name" value="CR006_AAA"/>
</dbReference>
<dbReference type="Pfam" id="PF13166">
    <property type="entry name" value="AAA_13"/>
    <property type="match status" value="1"/>
</dbReference>
<evidence type="ECO:0000313" key="4">
    <source>
        <dbReference type="Proteomes" id="UP000006740"/>
    </source>
</evidence>
<name>D6ZU43_BIFLJ</name>
<organism evidence="3 4">
    <name type="scientific">Bifidobacterium longum subsp. longum (strain JDM301)</name>
    <dbReference type="NCBI Taxonomy" id="759350"/>
    <lineage>
        <taxon>Bacteria</taxon>
        <taxon>Bacillati</taxon>
        <taxon>Actinomycetota</taxon>
        <taxon>Actinomycetes</taxon>
        <taxon>Bifidobacteriales</taxon>
        <taxon>Bifidobacteriaceae</taxon>
        <taxon>Bifidobacterium</taxon>
    </lineage>
</organism>
<proteinExistence type="predicted"/>
<dbReference type="InterPro" id="IPR027417">
    <property type="entry name" value="P-loop_NTPase"/>
</dbReference>
<dbReference type="SUPFAM" id="SSF52540">
    <property type="entry name" value="P-loop containing nucleoside triphosphate hydrolases"/>
    <property type="match status" value="1"/>
</dbReference>
<dbReference type="RefSeq" id="WP_013140680.1">
    <property type="nucleotide sequence ID" value="NC_014169.1"/>
</dbReference>
<reference evidence="3 4" key="1">
    <citation type="journal article" date="2010" name="J. Bacteriol.">
        <title>Complete genome sequence of Bifidobacterium longum JDM301.</title>
        <authorList>
            <person name="Wei Y.X."/>
            <person name="Zhang Z.Y."/>
            <person name="Liu C."/>
            <person name="Zhu Y.Z."/>
            <person name="Zhu Y.Q."/>
            <person name="Zheng H."/>
            <person name="Zhao G.P."/>
            <person name="Wang S."/>
            <person name="Guo X.K."/>
        </authorList>
    </citation>
    <scope>NUCLEOTIDE SEQUENCE [LARGE SCALE GENOMIC DNA]</scope>
    <source>
        <strain evidence="3 4">JDM301</strain>
    </source>
</reference>
<dbReference type="Proteomes" id="UP000006740">
    <property type="component" value="Chromosome"/>
</dbReference>
<dbReference type="AlphaFoldDB" id="D6ZU43"/>
<evidence type="ECO:0000256" key="1">
    <source>
        <dbReference type="SAM" id="Coils"/>
    </source>
</evidence>
<dbReference type="HOGENOM" id="CLU_337980_0_0_11"/>
<dbReference type="EMBL" id="CP002010">
    <property type="protein sequence ID" value="ADH00399.1"/>
    <property type="molecule type" value="Genomic_DNA"/>
</dbReference>
<feature type="coiled-coil region" evidence="1">
    <location>
        <begin position="398"/>
        <end position="503"/>
    </location>
</feature>
<feature type="domain" description="Protein CR006 P-loop" evidence="2">
    <location>
        <begin position="37"/>
        <end position="760"/>
    </location>
</feature>
<gene>
    <name evidence="3" type="ordered locus">BLJ_0934</name>
</gene>
<dbReference type="KEGG" id="bll:BLJ_0934"/>
<keyword evidence="1" id="KW-0175">Coiled coil</keyword>
<accession>D6ZU43</accession>
<evidence type="ECO:0000259" key="2">
    <source>
        <dbReference type="Pfam" id="PF13166"/>
    </source>
</evidence>
<dbReference type="Gene3D" id="3.40.50.300">
    <property type="entry name" value="P-loop containing nucleotide triphosphate hydrolases"/>
    <property type="match status" value="1"/>
</dbReference>
<protein>
    <recommendedName>
        <fullName evidence="2">Protein CR006 P-loop domain-containing protein</fullName>
    </recommendedName>
</protein>
<evidence type="ECO:0000313" key="3">
    <source>
        <dbReference type="EMBL" id="ADH00399.1"/>
    </source>
</evidence>
<sequence>MEKIKEIKVSGRIYGAGEKLEIFIPNDPDNPTTSWCTIYGKNGSGKTTLSKALWNYSHPDGVSPETDLPQVSFTPENSIPPENCYVFNEDFINKKVRFNQNNLGAIVSLGPQGDAQDKIKENENALKVKQKEIDTLKWTIDGSKSENFEQDNNSPLTKQGEEAKNNLLDAFKGDDRWAGYIKRIRGNRQNASVSLPNIQRMYYENTLNNIPDFEEFRSRLKVFEHTASLKKLENIDKSFLKDYEHVVDSIFTVLTTTPTSTGDKNLSSIINLLKEAKSDKTKELFKSNQSHCPLCLQAIDQNWKKKVLEAIDLLDSSQESGQIIKQTKQINSYIFNYKKIVHAILKHEILKNSDNMVIDIRLDIETFDNTLEVIHQALEKKIESPSSIITFGQNIQSKENIIQNFKKFENSLDLLNNKINSQNKQIDKHTQEASLLEQMINTISLSKNKNLYDSYNRVIASYNKKKKELEQRKNELNNIQEKLNEAKDELRRTNIQMDHLNSALSLIFLSPNRLSLKGTANGEYGIYVRGKRVSLSNLSAGEKNAIALSYFFSMPYENRSEEYFSKNDSLFVLDDPVSSLDRNNEIGIYSLIEHEISEIKKLTNTNNNFVQVIALTHSLPVYYALKKIADDVFKKKKGKPPETTCKMLSKGKLTETRVIDYNYRSLIRDIYDFAKSNLTDISNNPASYYGTANKLRRVLEEYSYFNFDIGGTGLPKNQLVNEYLETCVQSHKVHSETRDKITRALVPLWMNSESHGEEKVKSGSIDHNIQLLDPEETQKCARLMLLLLDLLHPTGLPGLINSQIPEKDQKDINQHLSKWDSEFAEL</sequence>